<dbReference type="Proteomes" id="UP000186817">
    <property type="component" value="Unassembled WGS sequence"/>
</dbReference>
<sequence length="85" mass="9354">MLSDPSGLWYIVEEETMIRDKGACLSKSACGCRRLELHRSSRLFRRATFGIFVAAFVDTAAAVGAAAQDHALSTGRWADYLTWLG</sequence>
<evidence type="ECO:0000313" key="1">
    <source>
        <dbReference type="EMBL" id="OLP94409.1"/>
    </source>
</evidence>
<reference evidence="1 2" key="1">
    <citation type="submission" date="2016-02" db="EMBL/GenBank/DDBJ databases">
        <title>Genome analysis of coral dinoflagellate symbionts highlights evolutionary adaptations to a symbiotic lifestyle.</title>
        <authorList>
            <person name="Aranda M."/>
            <person name="Li Y."/>
            <person name="Liew Y.J."/>
            <person name="Baumgarten S."/>
            <person name="Simakov O."/>
            <person name="Wilson M."/>
            <person name="Piel J."/>
            <person name="Ashoor H."/>
            <person name="Bougouffa S."/>
            <person name="Bajic V.B."/>
            <person name="Ryu T."/>
            <person name="Ravasi T."/>
            <person name="Bayer T."/>
            <person name="Micklem G."/>
            <person name="Kim H."/>
            <person name="Bhak J."/>
            <person name="Lajeunesse T.C."/>
            <person name="Voolstra C.R."/>
        </authorList>
    </citation>
    <scope>NUCLEOTIDE SEQUENCE [LARGE SCALE GENOMIC DNA]</scope>
    <source>
        <strain evidence="1 2">CCMP2467</strain>
    </source>
</reference>
<gene>
    <name evidence="1" type="ORF">AK812_SmicGene23581</name>
</gene>
<organism evidence="1 2">
    <name type="scientific">Symbiodinium microadriaticum</name>
    <name type="common">Dinoflagellate</name>
    <name type="synonym">Zooxanthella microadriatica</name>
    <dbReference type="NCBI Taxonomy" id="2951"/>
    <lineage>
        <taxon>Eukaryota</taxon>
        <taxon>Sar</taxon>
        <taxon>Alveolata</taxon>
        <taxon>Dinophyceae</taxon>
        <taxon>Suessiales</taxon>
        <taxon>Symbiodiniaceae</taxon>
        <taxon>Symbiodinium</taxon>
    </lineage>
</organism>
<dbReference type="AlphaFoldDB" id="A0A1Q9DGY7"/>
<accession>A0A1Q9DGY7</accession>
<name>A0A1Q9DGY7_SYMMI</name>
<protein>
    <submittedName>
        <fullName evidence="1">Uncharacterized protein</fullName>
    </submittedName>
</protein>
<comment type="caution">
    <text evidence="1">The sequence shown here is derived from an EMBL/GenBank/DDBJ whole genome shotgun (WGS) entry which is preliminary data.</text>
</comment>
<proteinExistence type="predicted"/>
<keyword evidence="2" id="KW-1185">Reference proteome</keyword>
<dbReference type="EMBL" id="LSRX01000543">
    <property type="protein sequence ID" value="OLP94409.1"/>
    <property type="molecule type" value="Genomic_DNA"/>
</dbReference>
<evidence type="ECO:0000313" key="2">
    <source>
        <dbReference type="Proteomes" id="UP000186817"/>
    </source>
</evidence>